<comment type="caution">
    <text evidence="2">The sequence shown here is derived from an EMBL/GenBank/DDBJ whole genome shotgun (WGS) entry which is preliminary data.</text>
</comment>
<accession>A0ABP7VNP1</accession>
<dbReference type="EMBL" id="BAABDL010000085">
    <property type="protein sequence ID" value="GAA4071231.1"/>
    <property type="molecule type" value="Genomic_DNA"/>
</dbReference>
<feature type="transmembrane region" description="Helical" evidence="1">
    <location>
        <begin position="18"/>
        <end position="35"/>
    </location>
</feature>
<protein>
    <submittedName>
        <fullName evidence="2">Uncharacterized protein</fullName>
    </submittedName>
</protein>
<keyword evidence="1" id="KW-0812">Transmembrane</keyword>
<keyword evidence="1" id="KW-0472">Membrane</keyword>
<keyword evidence="3" id="KW-1185">Reference proteome</keyword>
<keyword evidence="1" id="KW-1133">Transmembrane helix</keyword>
<evidence type="ECO:0000256" key="1">
    <source>
        <dbReference type="SAM" id="Phobius"/>
    </source>
</evidence>
<evidence type="ECO:0000313" key="2">
    <source>
        <dbReference type="EMBL" id="GAA4071231.1"/>
    </source>
</evidence>
<dbReference type="Proteomes" id="UP001501734">
    <property type="component" value="Unassembled WGS sequence"/>
</dbReference>
<feature type="transmembrane region" description="Helical" evidence="1">
    <location>
        <begin position="76"/>
        <end position="95"/>
    </location>
</feature>
<dbReference type="RefSeq" id="WP_344912038.1">
    <property type="nucleotide sequence ID" value="NZ_BAABDL010000085.1"/>
</dbReference>
<organism evidence="2 3">
    <name type="scientific">Amphibacillus indicireducens</name>
    <dbReference type="NCBI Taxonomy" id="1076330"/>
    <lineage>
        <taxon>Bacteria</taxon>
        <taxon>Bacillati</taxon>
        <taxon>Bacillota</taxon>
        <taxon>Bacilli</taxon>
        <taxon>Bacillales</taxon>
        <taxon>Bacillaceae</taxon>
        <taxon>Amphibacillus</taxon>
    </lineage>
</organism>
<proteinExistence type="predicted"/>
<reference evidence="3" key="1">
    <citation type="journal article" date="2019" name="Int. J. Syst. Evol. Microbiol.">
        <title>The Global Catalogue of Microorganisms (GCM) 10K type strain sequencing project: providing services to taxonomists for standard genome sequencing and annotation.</title>
        <authorList>
            <consortium name="The Broad Institute Genomics Platform"/>
            <consortium name="The Broad Institute Genome Sequencing Center for Infectious Disease"/>
            <person name="Wu L."/>
            <person name="Ma J."/>
        </authorList>
    </citation>
    <scope>NUCLEOTIDE SEQUENCE [LARGE SCALE GENOMIC DNA]</scope>
    <source>
        <strain evidence="3">JCM 17250</strain>
    </source>
</reference>
<gene>
    <name evidence="2" type="ORF">GCM10022410_16120</name>
</gene>
<sequence length="104" mass="12572">MLRTIYQKLIIIGFTERFILICLLIISFFILFYLIRWAVYYLLKKRLFNLLVYLITFLIIFLLTKDRLKQLSLLDSSSYLYVLSLFSGYLMIQLLSKKIIQKSR</sequence>
<feature type="transmembrane region" description="Helical" evidence="1">
    <location>
        <begin position="47"/>
        <end position="64"/>
    </location>
</feature>
<name>A0ABP7VNP1_9BACI</name>
<evidence type="ECO:0000313" key="3">
    <source>
        <dbReference type="Proteomes" id="UP001501734"/>
    </source>
</evidence>